<dbReference type="Gene3D" id="3.30.457.10">
    <property type="entry name" value="Copper amine oxidase-like, N-terminal domain"/>
    <property type="match status" value="1"/>
</dbReference>
<dbReference type="SUPFAM" id="SSF55383">
    <property type="entry name" value="Copper amine oxidase, domain N"/>
    <property type="match status" value="1"/>
</dbReference>
<dbReference type="InterPro" id="IPR012854">
    <property type="entry name" value="Cu_amine_oxidase-like_N"/>
</dbReference>
<gene>
    <name evidence="3" type="ORF">ACFSW5_14905</name>
</gene>
<dbReference type="InterPro" id="IPR039564">
    <property type="entry name" value="Peptidase_C39-like"/>
</dbReference>
<protein>
    <submittedName>
        <fullName evidence="3">C39 family peptidase</fullName>
    </submittedName>
</protein>
<comment type="caution">
    <text evidence="3">The sequence shown here is derived from an EMBL/GenBank/DDBJ whole genome shotgun (WGS) entry which is preliminary data.</text>
</comment>
<name>A0ABW5QZR1_9BACL</name>
<evidence type="ECO:0000313" key="4">
    <source>
        <dbReference type="Proteomes" id="UP001597493"/>
    </source>
</evidence>
<feature type="domain" description="Copper amine oxidase-like N-terminal" evidence="1">
    <location>
        <begin position="200"/>
        <end position="245"/>
    </location>
</feature>
<dbReference type="EMBL" id="JBHUMY010000015">
    <property type="protein sequence ID" value="MFD2661541.1"/>
    <property type="molecule type" value="Genomic_DNA"/>
</dbReference>
<evidence type="ECO:0000259" key="1">
    <source>
        <dbReference type="Pfam" id="PF07833"/>
    </source>
</evidence>
<keyword evidence="4" id="KW-1185">Reference proteome</keyword>
<evidence type="ECO:0000259" key="2">
    <source>
        <dbReference type="Pfam" id="PF13529"/>
    </source>
</evidence>
<feature type="domain" description="Peptidase C39-like" evidence="2">
    <location>
        <begin position="3"/>
        <end position="142"/>
    </location>
</feature>
<dbReference type="RefSeq" id="WP_379274533.1">
    <property type="nucleotide sequence ID" value="NZ_JBHUGT010000020.1"/>
</dbReference>
<proteinExistence type="predicted"/>
<dbReference type="InterPro" id="IPR036582">
    <property type="entry name" value="Mao_N_sf"/>
</dbReference>
<dbReference type="Pfam" id="PF13529">
    <property type="entry name" value="Peptidase_C39_2"/>
    <property type="match status" value="1"/>
</dbReference>
<organism evidence="3 4">
    <name type="scientific">Paenibacillus thailandensis</name>
    <dbReference type="NCBI Taxonomy" id="393250"/>
    <lineage>
        <taxon>Bacteria</taxon>
        <taxon>Bacillati</taxon>
        <taxon>Bacillota</taxon>
        <taxon>Bacilli</taxon>
        <taxon>Bacillales</taxon>
        <taxon>Paenibacillaceae</taxon>
        <taxon>Paenibacillus</taxon>
    </lineage>
</organism>
<evidence type="ECO:0000313" key="3">
    <source>
        <dbReference type="EMBL" id="MFD2661541.1"/>
    </source>
</evidence>
<accession>A0ABW5QZR1</accession>
<dbReference type="Pfam" id="PF07833">
    <property type="entry name" value="Cu_amine_oxidN1"/>
    <property type="match status" value="1"/>
</dbReference>
<dbReference type="Proteomes" id="UP001597493">
    <property type="component" value="Unassembled WGS sequence"/>
</dbReference>
<dbReference type="Gene3D" id="3.90.70.10">
    <property type="entry name" value="Cysteine proteinases"/>
    <property type="match status" value="1"/>
</dbReference>
<sequence>MSNIVYYSQEDSRWRNILYSIRNDKTQTIGTSACGPTCAAMAISSLTGKELLPPAAAAYAVENGYRTANSGTAWGFFSSIAKQYGLEVIQTGSLDQVLVALAAGKLVVASMRPGHFTGGGHFILLVDVNQSDGVNWIDVYDPNHDNTKYGADGLVDQGVRNDGKVTAKESVFRKEAGQYWIFDKPEEEGEEEMDKAIVYVNGKKIADGLFDNKAGVTYVPVRAVVESFGASVKWDGKQKRVDITK</sequence>
<reference evidence="4" key="1">
    <citation type="journal article" date="2019" name="Int. J. Syst. Evol. Microbiol.">
        <title>The Global Catalogue of Microorganisms (GCM) 10K type strain sequencing project: providing services to taxonomists for standard genome sequencing and annotation.</title>
        <authorList>
            <consortium name="The Broad Institute Genomics Platform"/>
            <consortium name="The Broad Institute Genome Sequencing Center for Infectious Disease"/>
            <person name="Wu L."/>
            <person name="Ma J."/>
        </authorList>
    </citation>
    <scope>NUCLEOTIDE SEQUENCE [LARGE SCALE GENOMIC DNA]</scope>
    <source>
        <strain evidence="4">TISTR 1827</strain>
    </source>
</reference>